<proteinExistence type="predicted"/>
<evidence type="ECO:0000256" key="2">
    <source>
        <dbReference type="ARBA" id="ARBA00022801"/>
    </source>
</evidence>
<comment type="caution">
    <text evidence="6">The sequence shown here is derived from an EMBL/GenBank/DDBJ whole genome shotgun (WGS) entry which is preliminary data.</text>
</comment>
<dbReference type="InterPro" id="IPR014017">
    <property type="entry name" value="DNA_helicase_UvrD-like_C"/>
</dbReference>
<evidence type="ECO:0000256" key="3">
    <source>
        <dbReference type="ARBA" id="ARBA00022806"/>
    </source>
</evidence>
<dbReference type="EMBL" id="PDKK01000070">
    <property type="protein sequence ID" value="RXJ97896.1"/>
    <property type="molecule type" value="Genomic_DNA"/>
</dbReference>
<keyword evidence="6" id="KW-0540">Nuclease</keyword>
<keyword evidence="3 6" id="KW-0347">Helicase</keyword>
<reference evidence="6 7" key="1">
    <citation type="submission" date="2017-10" db="EMBL/GenBank/DDBJ databases">
        <title>Genomics of the genus Arcobacter.</title>
        <authorList>
            <person name="Perez-Cataluna A."/>
            <person name="Figueras M.J."/>
        </authorList>
    </citation>
    <scope>NUCLEOTIDE SEQUENCE [LARGE SCALE GENOMIC DNA]</scope>
    <source>
        <strain evidence="6 7">CECT 8441</strain>
    </source>
</reference>
<evidence type="ECO:0000313" key="7">
    <source>
        <dbReference type="Proteomes" id="UP000289758"/>
    </source>
</evidence>
<evidence type="ECO:0000313" key="6">
    <source>
        <dbReference type="EMBL" id="RXJ97896.1"/>
    </source>
</evidence>
<evidence type="ECO:0000256" key="1">
    <source>
        <dbReference type="ARBA" id="ARBA00022741"/>
    </source>
</evidence>
<keyword evidence="7" id="KW-1185">Reference proteome</keyword>
<dbReference type="PROSITE" id="PS51217">
    <property type="entry name" value="UVRD_HELICASE_CTER"/>
    <property type="match status" value="1"/>
</dbReference>
<organism evidence="6 7">
    <name type="scientific">Halarcobacter ebronensis</name>
    <dbReference type="NCBI Taxonomy" id="1462615"/>
    <lineage>
        <taxon>Bacteria</taxon>
        <taxon>Pseudomonadati</taxon>
        <taxon>Campylobacterota</taxon>
        <taxon>Epsilonproteobacteria</taxon>
        <taxon>Campylobacterales</taxon>
        <taxon>Arcobacteraceae</taxon>
        <taxon>Halarcobacter</taxon>
    </lineage>
</organism>
<dbReference type="GO" id="GO:0005524">
    <property type="term" value="F:ATP binding"/>
    <property type="evidence" value="ECO:0007669"/>
    <property type="project" value="UniProtKB-KW"/>
</dbReference>
<keyword evidence="6" id="KW-0269">Exonuclease</keyword>
<dbReference type="InterPro" id="IPR027417">
    <property type="entry name" value="P-loop_NTPase"/>
</dbReference>
<gene>
    <name evidence="6" type="ORF">CRV07_15500</name>
</gene>
<dbReference type="GO" id="GO:0004386">
    <property type="term" value="F:helicase activity"/>
    <property type="evidence" value="ECO:0007669"/>
    <property type="project" value="UniProtKB-KW"/>
</dbReference>
<keyword evidence="2" id="KW-0378">Hydrolase</keyword>
<keyword evidence="4" id="KW-0067">ATP-binding</keyword>
<dbReference type="Gene3D" id="3.40.50.300">
    <property type="entry name" value="P-loop containing nucleotide triphosphate hydrolases"/>
    <property type="match status" value="1"/>
</dbReference>
<keyword evidence="1" id="KW-0547">Nucleotide-binding</keyword>
<feature type="non-terminal residue" evidence="6">
    <location>
        <position position="142"/>
    </location>
</feature>
<dbReference type="Proteomes" id="UP000289758">
    <property type="component" value="Unassembled WGS sequence"/>
</dbReference>
<name>A0A4Q1A4N8_9BACT</name>
<evidence type="ECO:0000259" key="5">
    <source>
        <dbReference type="PROSITE" id="PS51217"/>
    </source>
</evidence>
<feature type="domain" description="UvrD-like helicase C-terminal" evidence="5">
    <location>
        <begin position="1"/>
        <end position="142"/>
    </location>
</feature>
<protein>
    <submittedName>
        <fullName evidence="6">Helicase-exonuclease AddAB subunit AddA</fullName>
    </submittedName>
</protein>
<feature type="non-terminal residue" evidence="6">
    <location>
        <position position="1"/>
    </location>
</feature>
<sequence>LEARLMAQRIKAMVDSGYEVYDRKTDSMRPVQYRDFVILLRSMPWAPQIMEELKLQGIPVYADLATGYFEATEVNIMMNVFRVIDNPMQDIPRAAVLRSPIVGLNDEELATLRAHGKKGSFYEVMSTFLKGAPLEEEQELHD</sequence>
<dbReference type="Pfam" id="PF13361">
    <property type="entry name" value="UvrD_C"/>
    <property type="match status" value="1"/>
</dbReference>
<dbReference type="AlphaFoldDB" id="A0A4Q1A4N8"/>
<evidence type="ECO:0000256" key="4">
    <source>
        <dbReference type="ARBA" id="ARBA00022840"/>
    </source>
</evidence>
<dbReference type="GO" id="GO:0004527">
    <property type="term" value="F:exonuclease activity"/>
    <property type="evidence" value="ECO:0007669"/>
    <property type="project" value="UniProtKB-KW"/>
</dbReference>
<accession>A0A4Q1A4N8</accession>
<dbReference type="SUPFAM" id="SSF52540">
    <property type="entry name" value="P-loop containing nucleoside triphosphate hydrolases"/>
    <property type="match status" value="1"/>
</dbReference>